<reference evidence="2" key="1">
    <citation type="submission" date="2017-12" db="EMBL/GenBank/DDBJ databases">
        <authorList>
            <person name="Diaz M."/>
        </authorList>
    </citation>
    <scope>NUCLEOTIDE SEQUENCE [LARGE SCALE GENOMIC DNA]</scope>
    <source>
        <strain evidence="2">FI11154</strain>
    </source>
</reference>
<evidence type="ECO:0000313" key="1">
    <source>
        <dbReference type="EMBL" id="SPL62765.1"/>
    </source>
</evidence>
<proteinExistence type="predicted"/>
<dbReference type="EMBL" id="OOFM01000004">
    <property type="protein sequence ID" value="SPL62765.1"/>
    <property type="molecule type" value="Genomic_DNA"/>
</dbReference>
<name>A0A2P9HF97_9HYPH</name>
<gene>
    <name evidence="1" type="ORF">OHAE_2697</name>
</gene>
<dbReference type="Proteomes" id="UP000246073">
    <property type="component" value="Unassembled WGS sequence"/>
</dbReference>
<protein>
    <submittedName>
        <fullName evidence="1">Uncharacterized protein</fullName>
    </submittedName>
</protein>
<accession>A0A2P9HF97</accession>
<dbReference type="AlphaFoldDB" id="A0A2P9HF97"/>
<sequence>MTSAKRAGRVSQIAPATGTGFFSEKLFNCSDARFEFPVEFHWPFRKER</sequence>
<evidence type="ECO:0000313" key="2">
    <source>
        <dbReference type="Proteomes" id="UP000246073"/>
    </source>
</evidence>
<organism evidence="1 2">
    <name type="scientific">Ochrobactrum soli</name>
    <dbReference type="NCBI Taxonomy" id="2448455"/>
    <lineage>
        <taxon>Bacteria</taxon>
        <taxon>Pseudomonadati</taxon>
        <taxon>Pseudomonadota</taxon>
        <taxon>Alphaproteobacteria</taxon>
        <taxon>Hyphomicrobiales</taxon>
        <taxon>Brucellaceae</taxon>
        <taxon>Brucella/Ochrobactrum group</taxon>
        <taxon>Ochrobactrum</taxon>
    </lineage>
</organism>